<dbReference type="eggNOG" id="COG1129">
    <property type="taxonomic scope" value="Bacteria"/>
</dbReference>
<dbReference type="PROSITE" id="PS50893">
    <property type="entry name" value="ABC_TRANSPORTER_2"/>
    <property type="match status" value="2"/>
</dbReference>
<gene>
    <name evidence="10" type="ORF">Theba_1023</name>
</gene>
<keyword evidence="8" id="KW-0472">Membrane</keyword>
<keyword evidence="2" id="KW-0813">Transport</keyword>
<proteinExistence type="predicted"/>
<dbReference type="Gene3D" id="3.40.50.300">
    <property type="entry name" value="P-loop containing nucleotide triphosphate hydrolases"/>
    <property type="match status" value="2"/>
</dbReference>
<dbReference type="KEGG" id="mpg:Theba_1023"/>
<dbReference type="Pfam" id="PF00005">
    <property type="entry name" value="ABC_tran"/>
    <property type="match status" value="2"/>
</dbReference>
<dbReference type="RefSeq" id="WP_014730738.1">
    <property type="nucleotide sequence ID" value="NC_017934.1"/>
</dbReference>
<dbReference type="HOGENOM" id="CLU_000604_92_2_0"/>
<evidence type="ECO:0000256" key="4">
    <source>
        <dbReference type="ARBA" id="ARBA00022737"/>
    </source>
</evidence>
<keyword evidence="7" id="KW-1278">Translocase</keyword>
<dbReference type="STRING" id="660470.Theba_1023"/>
<evidence type="ECO:0000259" key="9">
    <source>
        <dbReference type="PROSITE" id="PS50893"/>
    </source>
</evidence>
<dbReference type="GeneID" id="87106854"/>
<reference evidence="10 11" key="1">
    <citation type="journal article" date="2012" name="Genome Biol. Evol.">
        <title>Genome Sequence of the Mesophilic Thermotogales Bacterium Mesotoga prima MesG1.Ag.4.2 Reveals the Largest Thermotogales Genome To Date.</title>
        <authorList>
            <person name="Zhaxybayeva O."/>
            <person name="Swithers K.S."/>
            <person name="Foght J."/>
            <person name="Green A.G."/>
            <person name="Bruce D."/>
            <person name="Detter C."/>
            <person name="Han S."/>
            <person name="Teshima H."/>
            <person name="Han J."/>
            <person name="Woyke T."/>
            <person name="Pitluck S."/>
            <person name="Nolan M."/>
            <person name="Ivanova N."/>
            <person name="Pati A."/>
            <person name="Land M.L."/>
            <person name="Dlutek M."/>
            <person name="Doolittle W.F."/>
            <person name="Noll K.M."/>
            <person name="Nesbo C.L."/>
        </authorList>
    </citation>
    <scope>NUCLEOTIDE SEQUENCE [LARGE SCALE GENOMIC DNA]</scope>
    <source>
        <strain evidence="11">mesG1.Ag.4.2</strain>
    </source>
</reference>
<dbReference type="PANTHER" id="PTHR43790:SF9">
    <property type="entry name" value="GALACTOFURANOSE TRANSPORTER ATP-BINDING PROTEIN YTFR"/>
    <property type="match status" value="1"/>
</dbReference>
<keyword evidence="6" id="KW-0067">ATP-binding</keyword>
<evidence type="ECO:0000256" key="8">
    <source>
        <dbReference type="ARBA" id="ARBA00023136"/>
    </source>
</evidence>
<dbReference type="SUPFAM" id="SSF52540">
    <property type="entry name" value="P-loop containing nucleoside triphosphate hydrolases"/>
    <property type="match status" value="2"/>
</dbReference>
<evidence type="ECO:0000313" key="10">
    <source>
        <dbReference type="EMBL" id="AFK06728.1"/>
    </source>
</evidence>
<dbReference type="InterPro" id="IPR003593">
    <property type="entry name" value="AAA+_ATPase"/>
</dbReference>
<dbReference type="FunFam" id="3.40.50.300:FF:000127">
    <property type="entry name" value="Ribose import ATP-binding protein RbsA"/>
    <property type="match status" value="1"/>
</dbReference>
<dbReference type="InterPro" id="IPR017871">
    <property type="entry name" value="ABC_transporter-like_CS"/>
</dbReference>
<evidence type="ECO:0000256" key="5">
    <source>
        <dbReference type="ARBA" id="ARBA00022741"/>
    </source>
</evidence>
<organism evidence="10 11">
    <name type="scientific">Mesotoga prima MesG1.Ag.4.2</name>
    <dbReference type="NCBI Taxonomy" id="660470"/>
    <lineage>
        <taxon>Bacteria</taxon>
        <taxon>Thermotogati</taxon>
        <taxon>Thermotogota</taxon>
        <taxon>Thermotogae</taxon>
        <taxon>Kosmotogales</taxon>
        <taxon>Kosmotogaceae</taxon>
        <taxon>Mesotoga</taxon>
    </lineage>
</organism>
<keyword evidence="5" id="KW-0547">Nucleotide-binding</keyword>
<evidence type="ECO:0000313" key="11">
    <source>
        <dbReference type="Proteomes" id="UP000002881"/>
    </source>
</evidence>
<evidence type="ECO:0000256" key="7">
    <source>
        <dbReference type="ARBA" id="ARBA00022967"/>
    </source>
</evidence>
<dbReference type="EMBL" id="CP003532">
    <property type="protein sequence ID" value="AFK06728.1"/>
    <property type="molecule type" value="Genomic_DNA"/>
</dbReference>
<evidence type="ECO:0000256" key="3">
    <source>
        <dbReference type="ARBA" id="ARBA00022475"/>
    </source>
</evidence>
<dbReference type="InterPro" id="IPR027417">
    <property type="entry name" value="P-loop_NTPase"/>
</dbReference>
<keyword evidence="4" id="KW-0677">Repeat</keyword>
<protein>
    <submittedName>
        <fullName evidence="10">ABC-type sugar transport system, ATPase component</fullName>
    </submittedName>
</protein>
<dbReference type="PROSITE" id="PS00211">
    <property type="entry name" value="ABC_TRANSPORTER_1"/>
    <property type="match status" value="1"/>
</dbReference>
<dbReference type="Proteomes" id="UP000002881">
    <property type="component" value="Chromosome"/>
</dbReference>
<dbReference type="PANTHER" id="PTHR43790">
    <property type="entry name" value="CARBOHYDRATE TRANSPORT ATP-BINDING PROTEIN MG119-RELATED"/>
    <property type="match status" value="1"/>
</dbReference>
<dbReference type="InterPro" id="IPR003439">
    <property type="entry name" value="ABC_transporter-like_ATP-bd"/>
</dbReference>
<comment type="subcellular location">
    <subcellularLocation>
        <location evidence="1">Cell membrane</location>
        <topology evidence="1">Peripheral membrane protein</topology>
    </subcellularLocation>
</comment>
<dbReference type="InterPro" id="IPR050107">
    <property type="entry name" value="ABC_carbohydrate_import_ATPase"/>
</dbReference>
<keyword evidence="3" id="KW-1003">Cell membrane</keyword>
<evidence type="ECO:0000256" key="1">
    <source>
        <dbReference type="ARBA" id="ARBA00004202"/>
    </source>
</evidence>
<feature type="domain" description="ABC transporter" evidence="9">
    <location>
        <begin position="7"/>
        <end position="244"/>
    </location>
</feature>
<dbReference type="GO" id="GO:0005886">
    <property type="term" value="C:plasma membrane"/>
    <property type="evidence" value="ECO:0007669"/>
    <property type="project" value="UniProtKB-SubCell"/>
</dbReference>
<name>I2F475_9BACT</name>
<dbReference type="SMART" id="SM00382">
    <property type="entry name" value="AAA"/>
    <property type="match status" value="2"/>
</dbReference>
<dbReference type="CDD" id="cd03215">
    <property type="entry name" value="ABC_Carb_Monos_II"/>
    <property type="match status" value="1"/>
</dbReference>
<dbReference type="GO" id="GO:0005524">
    <property type="term" value="F:ATP binding"/>
    <property type="evidence" value="ECO:0007669"/>
    <property type="project" value="UniProtKB-KW"/>
</dbReference>
<dbReference type="GO" id="GO:0016887">
    <property type="term" value="F:ATP hydrolysis activity"/>
    <property type="evidence" value="ECO:0007669"/>
    <property type="project" value="InterPro"/>
</dbReference>
<evidence type="ECO:0000256" key="2">
    <source>
        <dbReference type="ARBA" id="ARBA00022448"/>
    </source>
</evidence>
<dbReference type="CDD" id="cd03216">
    <property type="entry name" value="ABC_Carb_Monos_I"/>
    <property type="match status" value="1"/>
</dbReference>
<dbReference type="AlphaFoldDB" id="I2F475"/>
<keyword evidence="10" id="KW-0762">Sugar transport</keyword>
<evidence type="ECO:0000256" key="6">
    <source>
        <dbReference type="ARBA" id="ARBA00022840"/>
    </source>
</evidence>
<accession>I2F475</accession>
<sequence length="496" mass="55047">MQSEALVEMEDVTKVYGMHRALDEVSFDLFPGEVHCLVGENGAGKSTLIKILSGAISPEAGIIKIDGKVVEELNPRQSIEMGIATIYQDAELVDSLTVADNVYLGNEITGRIPFVIDSKSQMKKVNEIIAALKMHLPTGALVEELSASQKQMLQIVKALYRDARVLIMDEPTSSLGMDETKALMNIVRNLRERGIGIIYISHYLEEIFEIGDRVTVLKDGKSMGTSSLESVTVEEIIRKMVGRDASLFYTRRKVDIGEVSLEVKNISRWGIVNDVSFDVRKGEVFGIGGLVGSGRSELVNILFGADKADSGEILLNGKKLRIRSPQDAIRQGIALITEDRKKLAMLGGRDVVENTALVHSENFRGFLLNLKEEEDVTDEIVNKLSVAVQDRSQKIEELSGGNQQKVIIGRWLIDDSDVYIFDEPTKGVDIGAREQIYELIVELAERGKCIIMISSDMPELLSMSDRIGVMKNGRMVEIVKNDNIEEEDMIRRFIGV</sequence>
<feature type="domain" description="ABC transporter" evidence="9">
    <location>
        <begin position="251"/>
        <end position="494"/>
    </location>
</feature>
<keyword evidence="11" id="KW-1185">Reference proteome</keyword>